<dbReference type="Proteomes" id="UP001054821">
    <property type="component" value="Chromosome 5"/>
</dbReference>
<reference evidence="2 3" key="1">
    <citation type="journal article" date="2022" name="G3 (Bethesda)">
        <title>Whole-genome sequence and methylome profiling of the almond [Prunus dulcis (Mill.) D.A. Webb] cultivar 'Nonpareil'.</title>
        <authorList>
            <person name="D'Amico-Willman K.M."/>
            <person name="Ouma W.Z."/>
            <person name="Meulia T."/>
            <person name="Sideli G.M."/>
            <person name="Gradziel T.M."/>
            <person name="Fresnedo-Ramirez J."/>
        </authorList>
    </citation>
    <scope>NUCLEOTIDE SEQUENCE [LARGE SCALE GENOMIC DNA]</scope>
    <source>
        <strain evidence="2">Clone GOH B32 T37-40</strain>
    </source>
</reference>
<dbReference type="PANTHER" id="PTHR42648:SF28">
    <property type="entry name" value="TRANSPOSON-ENCODED PROTEIN WITH RIBONUCLEASE H-LIKE AND RETROVIRUS ZINC FINGER-LIKE DOMAINS"/>
    <property type="match status" value="1"/>
</dbReference>
<evidence type="ECO:0000313" key="3">
    <source>
        <dbReference type="Proteomes" id="UP001054821"/>
    </source>
</evidence>
<sequence>MRWHQQAAGANMNQARGVGGYEWVWVVFWVHRWEIKTLRFENGGEYRSDHFLKVCRDEGIVKHFTVKETLQHNGVAERMNRTSLEKVRCMLSNAGLGKVFWAQAITYASHLTNRLPTAANKDKCLWSSKPCTDYEYLHIFGCPAYFHVRENNDVTKTMSGSKHVELLKTPVVPVKSDDLDTSLIVDFDDENKNNEEDAFTQDPS</sequence>
<dbReference type="GO" id="GO:0015074">
    <property type="term" value="P:DNA integration"/>
    <property type="evidence" value="ECO:0007669"/>
    <property type="project" value="InterPro"/>
</dbReference>
<dbReference type="InterPro" id="IPR012337">
    <property type="entry name" value="RNaseH-like_sf"/>
</dbReference>
<dbReference type="SUPFAM" id="SSF53098">
    <property type="entry name" value="Ribonuclease H-like"/>
    <property type="match status" value="1"/>
</dbReference>
<dbReference type="PROSITE" id="PS50994">
    <property type="entry name" value="INTEGRASE"/>
    <property type="match status" value="1"/>
</dbReference>
<keyword evidence="3" id="KW-1185">Reference proteome</keyword>
<dbReference type="PANTHER" id="PTHR42648">
    <property type="entry name" value="TRANSPOSASE, PUTATIVE-RELATED"/>
    <property type="match status" value="1"/>
</dbReference>
<protein>
    <recommendedName>
        <fullName evidence="1">Integrase catalytic domain-containing protein</fullName>
    </recommendedName>
</protein>
<name>A0AAD4VNJ7_PRUDU</name>
<dbReference type="InterPro" id="IPR039537">
    <property type="entry name" value="Retrotran_Ty1/copia-like"/>
</dbReference>
<gene>
    <name evidence="2" type="ORF">L3X38_026562</name>
</gene>
<organism evidence="2 3">
    <name type="scientific">Prunus dulcis</name>
    <name type="common">Almond</name>
    <name type="synonym">Amygdalus dulcis</name>
    <dbReference type="NCBI Taxonomy" id="3755"/>
    <lineage>
        <taxon>Eukaryota</taxon>
        <taxon>Viridiplantae</taxon>
        <taxon>Streptophyta</taxon>
        <taxon>Embryophyta</taxon>
        <taxon>Tracheophyta</taxon>
        <taxon>Spermatophyta</taxon>
        <taxon>Magnoliopsida</taxon>
        <taxon>eudicotyledons</taxon>
        <taxon>Gunneridae</taxon>
        <taxon>Pentapetalae</taxon>
        <taxon>rosids</taxon>
        <taxon>fabids</taxon>
        <taxon>Rosales</taxon>
        <taxon>Rosaceae</taxon>
        <taxon>Amygdaloideae</taxon>
        <taxon>Amygdaleae</taxon>
        <taxon>Prunus</taxon>
    </lineage>
</organism>
<dbReference type="AlphaFoldDB" id="A0AAD4VNJ7"/>
<accession>A0AAD4VNJ7</accession>
<dbReference type="Gene3D" id="3.30.420.10">
    <property type="entry name" value="Ribonuclease H-like superfamily/Ribonuclease H"/>
    <property type="match status" value="1"/>
</dbReference>
<evidence type="ECO:0000259" key="1">
    <source>
        <dbReference type="PROSITE" id="PS50994"/>
    </source>
</evidence>
<feature type="domain" description="Integrase catalytic" evidence="1">
    <location>
        <begin position="27"/>
        <end position="138"/>
    </location>
</feature>
<dbReference type="InterPro" id="IPR036397">
    <property type="entry name" value="RNaseH_sf"/>
</dbReference>
<dbReference type="EMBL" id="JAJFAZ020000005">
    <property type="protein sequence ID" value="KAI5327166.1"/>
    <property type="molecule type" value="Genomic_DNA"/>
</dbReference>
<proteinExistence type="predicted"/>
<comment type="caution">
    <text evidence="2">The sequence shown here is derived from an EMBL/GenBank/DDBJ whole genome shotgun (WGS) entry which is preliminary data.</text>
</comment>
<dbReference type="GO" id="GO:0003676">
    <property type="term" value="F:nucleic acid binding"/>
    <property type="evidence" value="ECO:0007669"/>
    <property type="project" value="InterPro"/>
</dbReference>
<evidence type="ECO:0000313" key="2">
    <source>
        <dbReference type="EMBL" id="KAI5327166.1"/>
    </source>
</evidence>
<dbReference type="InterPro" id="IPR001584">
    <property type="entry name" value="Integrase_cat-core"/>
</dbReference>